<dbReference type="PANTHER" id="PTHR34406">
    <property type="entry name" value="PROTEIN YCEI"/>
    <property type="match status" value="1"/>
</dbReference>
<feature type="domain" description="Lipid/polyisoprenoid-binding YceI-like" evidence="1">
    <location>
        <begin position="22"/>
        <end position="183"/>
    </location>
</feature>
<comment type="caution">
    <text evidence="2">The sequence shown here is derived from an EMBL/GenBank/DDBJ whole genome shotgun (WGS) entry which is preliminary data.</text>
</comment>
<protein>
    <submittedName>
        <fullName evidence="2">YceI family protein</fullName>
    </submittedName>
</protein>
<dbReference type="InterPro" id="IPR007372">
    <property type="entry name" value="Lipid/polyisoprenoid-bd_YceI"/>
</dbReference>
<evidence type="ECO:0000313" key="3">
    <source>
        <dbReference type="Proteomes" id="UP000298277"/>
    </source>
</evidence>
<dbReference type="EMBL" id="RQFA01000046">
    <property type="protein sequence ID" value="TGK33424.1"/>
    <property type="molecule type" value="Genomic_DNA"/>
</dbReference>
<dbReference type="SUPFAM" id="SSF101874">
    <property type="entry name" value="YceI-like"/>
    <property type="match status" value="1"/>
</dbReference>
<dbReference type="PANTHER" id="PTHR34406:SF1">
    <property type="entry name" value="PROTEIN YCEI"/>
    <property type="match status" value="1"/>
</dbReference>
<dbReference type="Gene3D" id="2.40.128.110">
    <property type="entry name" value="Lipid/polyisoprenoid-binding, YceI-like"/>
    <property type="match status" value="1"/>
</dbReference>
<dbReference type="InterPro" id="IPR036761">
    <property type="entry name" value="TTHA0802/YceI-like_sf"/>
</dbReference>
<keyword evidence="3" id="KW-1185">Reference proteome</keyword>
<proteinExistence type="predicted"/>
<evidence type="ECO:0000259" key="1">
    <source>
        <dbReference type="SMART" id="SM00867"/>
    </source>
</evidence>
<name>A0A5F1YA24_9LEPT</name>
<dbReference type="AlphaFoldDB" id="A0A5F1YA24"/>
<sequence length="184" mass="21174">MFFKNKISFVAGSVVFLFCLPLFASEFLKKEIRFEVDHPMKLVQGTCREVDAEVPKLSIRNTEYKLDAPFRIRIPILKIKSGDENRDSHMAEILGYPDFQEVSATIESVSFVGGSYSVKGKLTIREETRSFQSEAKVESPEKGQVRVFGKLQVRFSEFKLERPSVLFTKTKDEVEIDYDFLIKI</sequence>
<reference evidence="2" key="1">
    <citation type="journal article" date="2019" name="PLoS Negl. Trop. Dis.">
        <title>Revisiting the worldwide diversity of Leptospira species in the environment.</title>
        <authorList>
            <person name="Vincent A.T."/>
            <person name="Schiettekatte O."/>
            <person name="Bourhy P."/>
            <person name="Veyrier F.J."/>
            <person name="Picardeau M."/>
        </authorList>
    </citation>
    <scope>NUCLEOTIDE SEQUENCE [LARGE SCALE GENOMIC DNA]</scope>
    <source>
        <strain evidence="2">201800299</strain>
    </source>
</reference>
<evidence type="ECO:0000313" key="2">
    <source>
        <dbReference type="EMBL" id="TGK33424.1"/>
    </source>
</evidence>
<dbReference type="Pfam" id="PF04264">
    <property type="entry name" value="YceI"/>
    <property type="match status" value="1"/>
</dbReference>
<gene>
    <name evidence="2" type="ORF">EHQ17_11595</name>
</gene>
<dbReference type="RefSeq" id="WP_135590281.1">
    <property type="nucleotide sequence ID" value="NZ_RQEZ01000035.1"/>
</dbReference>
<dbReference type="SMART" id="SM00867">
    <property type="entry name" value="YceI"/>
    <property type="match status" value="1"/>
</dbReference>
<dbReference type="Proteomes" id="UP000298277">
    <property type="component" value="Unassembled WGS sequence"/>
</dbReference>
<accession>A0A5F1YA24</accession>
<organism evidence="2 3">
    <name type="scientific">Leptospira gomenensis</name>
    <dbReference type="NCBI Taxonomy" id="2484974"/>
    <lineage>
        <taxon>Bacteria</taxon>
        <taxon>Pseudomonadati</taxon>
        <taxon>Spirochaetota</taxon>
        <taxon>Spirochaetia</taxon>
        <taxon>Leptospirales</taxon>
        <taxon>Leptospiraceae</taxon>
        <taxon>Leptospira</taxon>
    </lineage>
</organism>
<dbReference type="OrthoDB" id="328418at2"/>